<feature type="transmembrane region" description="Helical" evidence="2">
    <location>
        <begin position="12"/>
        <end position="36"/>
    </location>
</feature>
<feature type="region of interest" description="Disordered" evidence="1">
    <location>
        <begin position="46"/>
        <end position="67"/>
    </location>
</feature>
<evidence type="ECO:0000313" key="3">
    <source>
        <dbReference type="EMBL" id="BCB85139.1"/>
    </source>
</evidence>
<name>A0A6F8YGK0_9ACTN</name>
<proteinExistence type="predicted"/>
<keyword evidence="2" id="KW-0472">Membrane</keyword>
<protein>
    <submittedName>
        <fullName evidence="3">Uncharacterized protein</fullName>
    </submittedName>
</protein>
<keyword evidence="4" id="KW-1185">Reference proteome</keyword>
<keyword evidence="2" id="KW-0812">Transmembrane</keyword>
<dbReference type="RefSeq" id="WP_173166292.1">
    <property type="nucleotide sequence ID" value="NZ_AP022871.1"/>
</dbReference>
<dbReference type="AlphaFoldDB" id="A0A6F8YGK0"/>
<dbReference type="KEGG" id="psuu:Psuf_024520"/>
<accession>A0A6F8YGK0</accession>
<dbReference type="Proteomes" id="UP000503011">
    <property type="component" value="Chromosome"/>
</dbReference>
<keyword evidence="2" id="KW-1133">Transmembrane helix</keyword>
<sequence length="67" mass="6600">MTEAGAGALREFLVVLALALVGLLLAVLAAFAPWYATPADAGGGAVVEMHSPQRPGPGSGGVAVEAR</sequence>
<organism evidence="3 4">
    <name type="scientific">Phytohabitans suffuscus</name>
    <dbReference type="NCBI Taxonomy" id="624315"/>
    <lineage>
        <taxon>Bacteria</taxon>
        <taxon>Bacillati</taxon>
        <taxon>Actinomycetota</taxon>
        <taxon>Actinomycetes</taxon>
        <taxon>Micromonosporales</taxon>
        <taxon>Micromonosporaceae</taxon>
    </lineage>
</organism>
<dbReference type="EMBL" id="AP022871">
    <property type="protein sequence ID" value="BCB85139.1"/>
    <property type="molecule type" value="Genomic_DNA"/>
</dbReference>
<reference evidence="3 4" key="1">
    <citation type="submission" date="2020-03" db="EMBL/GenBank/DDBJ databases">
        <title>Whole genome shotgun sequence of Phytohabitans suffuscus NBRC 105367.</title>
        <authorList>
            <person name="Komaki H."/>
            <person name="Tamura T."/>
        </authorList>
    </citation>
    <scope>NUCLEOTIDE SEQUENCE [LARGE SCALE GENOMIC DNA]</scope>
    <source>
        <strain evidence="3 4">NBRC 105367</strain>
    </source>
</reference>
<evidence type="ECO:0000313" key="4">
    <source>
        <dbReference type="Proteomes" id="UP000503011"/>
    </source>
</evidence>
<evidence type="ECO:0000256" key="1">
    <source>
        <dbReference type="SAM" id="MobiDB-lite"/>
    </source>
</evidence>
<reference evidence="3 4" key="2">
    <citation type="submission" date="2020-03" db="EMBL/GenBank/DDBJ databases">
        <authorList>
            <person name="Ichikawa N."/>
            <person name="Kimura A."/>
            <person name="Kitahashi Y."/>
            <person name="Uohara A."/>
        </authorList>
    </citation>
    <scope>NUCLEOTIDE SEQUENCE [LARGE SCALE GENOMIC DNA]</scope>
    <source>
        <strain evidence="3 4">NBRC 105367</strain>
    </source>
</reference>
<evidence type="ECO:0000256" key="2">
    <source>
        <dbReference type="SAM" id="Phobius"/>
    </source>
</evidence>
<gene>
    <name evidence="3" type="ORF">Psuf_024520</name>
</gene>